<dbReference type="PRINTS" id="PR00411">
    <property type="entry name" value="PNDRDTASEI"/>
</dbReference>
<evidence type="ECO:0000256" key="6">
    <source>
        <dbReference type="ARBA" id="ARBA00023002"/>
    </source>
</evidence>
<comment type="caution">
    <text evidence="10">The sequence shown here is derived from an EMBL/GenBank/DDBJ whole genome shotgun (WGS) entry which is preliminary data.</text>
</comment>
<dbReference type="PANTHER" id="PTHR43429:SF1">
    <property type="entry name" value="NAD(P)H SULFUR OXIDOREDUCTASE (COA-DEPENDENT)"/>
    <property type="match status" value="1"/>
</dbReference>
<dbReference type="SUPFAM" id="SSF51905">
    <property type="entry name" value="FAD/NAD(P)-binding domain"/>
    <property type="match status" value="1"/>
</dbReference>
<dbReference type="InterPro" id="IPR017758">
    <property type="entry name" value="CoA_disulphide_reductase"/>
</dbReference>
<dbReference type="Pfam" id="PF07992">
    <property type="entry name" value="Pyr_redox_2"/>
    <property type="match status" value="1"/>
</dbReference>
<keyword evidence="6" id="KW-0560">Oxidoreductase</keyword>
<dbReference type="Proteomes" id="UP000053911">
    <property type="component" value="Unassembled WGS sequence"/>
</dbReference>
<dbReference type="Gene3D" id="3.50.50.60">
    <property type="entry name" value="FAD/NAD(P)-binding domain"/>
    <property type="match status" value="3"/>
</dbReference>
<dbReference type="GO" id="GO:0050451">
    <property type="term" value="F:CoA-disulfide reductase (NADPH) activity"/>
    <property type="evidence" value="ECO:0007669"/>
    <property type="project" value="InterPro"/>
</dbReference>
<dbReference type="NCBIfam" id="TIGR03385">
    <property type="entry name" value="CoA_CoA_reduc"/>
    <property type="match status" value="1"/>
</dbReference>
<feature type="domain" description="FAD/NAD(P)-binding" evidence="9">
    <location>
        <begin position="4"/>
        <end position="285"/>
    </location>
</feature>
<dbReference type="SUPFAM" id="SSF55424">
    <property type="entry name" value="FAD/NAD-linked reductases, dimerisation (C-terminal) domain"/>
    <property type="match status" value="1"/>
</dbReference>
<dbReference type="InterPro" id="IPR016156">
    <property type="entry name" value="FAD/NAD-linked_Rdtase_dimer_sf"/>
</dbReference>
<comment type="similarity">
    <text evidence="2">Belongs to the class-III pyridine nucleotide-disulfide oxidoreductase family.</text>
</comment>
<dbReference type="RefSeq" id="WP_283217541.1">
    <property type="nucleotide sequence ID" value="NZ_LGFD01000014.1"/>
</dbReference>
<gene>
    <name evidence="10" type="ORF">XD54_0916</name>
</gene>
<evidence type="ECO:0000256" key="7">
    <source>
        <dbReference type="ARBA" id="ARBA00023284"/>
    </source>
</evidence>
<dbReference type="PANTHER" id="PTHR43429">
    <property type="entry name" value="PYRIDINE NUCLEOTIDE-DISULFIDE OXIDOREDUCTASE DOMAIN-CONTAINING"/>
    <property type="match status" value="1"/>
</dbReference>
<comment type="cofactor">
    <cofactor evidence="1">
        <name>FAD</name>
        <dbReference type="ChEBI" id="CHEBI:57692"/>
    </cofactor>
</comment>
<keyword evidence="4" id="KW-0274">FAD</keyword>
<reference evidence="11" key="1">
    <citation type="journal article" date="2015" name="MBio">
        <title>Genome-Resolved Metagenomic Analysis Reveals Roles for Candidate Phyla and Other Microbial Community Members in Biogeochemical Transformations in Oil Reservoirs.</title>
        <authorList>
            <person name="Hu P."/>
            <person name="Tom L."/>
            <person name="Singh A."/>
            <person name="Thomas B.C."/>
            <person name="Baker B.J."/>
            <person name="Piceno Y.M."/>
            <person name="Andersen G.L."/>
            <person name="Banfield J.F."/>
        </authorList>
    </citation>
    <scope>NUCLEOTIDE SEQUENCE [LARGE SCALE GENOMIC DNA]</scope>
</reference>
<dbReference type="AlphaFoldDB" id="A0A101ELZ0"/>
<dbReference type="InterPro" id="IPR050260">
    <property type="entry name" value="FAD-bd_OxRdtase"/>
</dbReference>
<protein>
    <submittedName>
        <fullName evidence="10">NADPH:elemental sulfur oxidoreductase</fullName>
    </submittedName>
</protein>
<organism evidence="10 11">
    <name type="scientific">Thermococcus sibiricus</name>
    <dbReference type="NCBI Taxonomy" id="172049"/>
    <lineage>
        <taxon>Archaea</taxon>
        <taxon>Methanobacteriati</taxon>
        <taxon>Methanobacteriota</taxon>
        <taxon>Thermococci</taxon>
        <taxon>Thermococcales</taxon>
        <taxon>Thermococcaceae</taxon>
        <taxon>Thermococcus</taxon>
    </lineage>
</organism>
<name>A0A101ELZ0_9EURY</name>
<keyword evidence="7" id="KW-0676">Redox-active center</keyword>
<proteinExistence type="inferred from homology"/>
<dbReference type="GO" id="GO:0003756">
    <property type="term" value="F:protein disulfide isomerase activity"/>
    <property type="evidence" value="ECO:0007669"/>
    <property type="project" value="InterPro"/>
</dbReference>
<dbReference type="PRINTS" id="PR00368">
    <property type="entry name" value="FADPNR"/>
</dbReference>
<evidence type="ECO:0000259" key="8">
    <source>
        <dbReference type="Pfam" id="PF02852"/>
    </source>
</evidence>
<dbReference type="PATRIC" id="fig|172049.5.peg.1780"/>
<evidence type="ECO:0000259" key="9">
    <source>
        <dbReference type="Pfam" id="PF07992"/>
    </source>
</evidence>
<dbReference type="InterPro" id="IPR004099">
    <property type="entry name" value="Pyr_nucl-diS_OxRdtase_dimer"/>
</dbReference>
<dbReference type="InterPro" id="IPR036188">
    <property type="entry name" value="FAD/NAD-bd_sf"/>
</dbReference>
<evidence type="ECO:0000256" key="1">
    <source>
        <dbReference type="ARBA" id="ARBA00001974"/>
    </source>
</evidence>
<evidence type="ECO:0000313" key="11">
    <source>
        <dbReference type="Proteomes" id="UP000053911"/>
    </source>
</evidence>
<evidence type="ECO:0000256" key="3">
    <source>
        <dbReference type="ARBA" id="ARBA00022630"/>
    </source>
</evidence>
<keyword evidence="5" id="KW-0521">NADP</keyword>
<keyword evidence="3" id="KW-0285">Flavoprotein</keyword>
<dbReference type="InterPro" id="IPR023753">
    <property type="entry name" value="FAD/NAD-binding_dom"/>
</dbReference>
<evidence type="ECO:0000313" key="10">
    <source>
        <dbReference type="EMBL" id="KUK17819.1"/>
    </source>
</evidence>
<dbReference type="GO" id="GO:0050660">
    <property type="term" value="F:flavin adenine dinucleotide binding"/>
    <property type="evidence" value="ECO:0007669"/>
    <property type="project" value="InterPro"/>
</dbReference>
<sequence length="442" mass="48518">MVMKKVVIIGGGAAGMSAASRVKRLKPEWDVKVFEATEWVSHAPCGVPYVVEGISPKEKLMHYPPEFFIKKRGIDLHLNAEVIEVEQGSVRVREKDGEHTYEWDYLVFANGASPQIPNIEGVELEGVFTADLPPDAVAIREYMEKNYVKDVVVIGTGYIALEMAEAFVVQGKNVTLIGRSERVLRKTFDKEITDIVEAKLREHLNLRLNESTLRIEGKDRVEKVITDAGEYKADLVIIATGIKPNTELAEQLGVKIGETGAIWTNEKMQTSVENVYAAGDVAETRHLITGKRAWIPLAPPGNKMGYVAGSNIAGAEISFPGVLGTAITKFMDLEIGKTGLTEGEALKEGYDVKTAFIEARTKPHYYPGAKKIWLKAVADKETGRLLGLQAVGAEILPRVDALAIALQAGFTTKDLFFADLAYAPPFAPVWDPLVILARVLKF</sequence>
<feature type="domain" description="Pyridine nucleotide-disulphide oxidoreductase dimerisation" evidence="8">
    <location>
        <begin position="326"/>
        <end position="429"/>
    </location>
</feature>
<evidence type="ECO:0000256" key="4">
    <source>
        <dbReference type="ARBA" id="ARBA00022827"/>
    </source>
</evidence>
<evidence type="ECO:0000256" key="2">
    <source>
        <dbReference type="ARBA" id="ARBA00009130"/>
    </source>
</evidence>
<dbReference type="Pfam" id="PF02852">
    <property type="entry name" value="Pyr_redox_dim"/>
    <property type="match status" value="1"/>
</dbReference>
<accession>A0A101ELZ0</accession>
<dbReference type="EMBL" id="LGFD01000014">
    <property type="protein sequence ID" value="KUK17819.1"/>
    <property type="molecule type" value="Genomic_DNA"/>
</dbReference>
<dbReference type="GO" id="GO:0050661">
    <property type="term" value="F:NADP binding"/>
    <property type="evidence" value="ECO:0007669"/>
    <property type="project" value="InterPro"/>
</dbReference>
<evidence type="ECO:0000256" key="5">
    <source>
        <dbReference type="ARBA" id="ARBA00022857"/>
    </source>
</evidence>